<dbReference type="Proteomes" id="UP000319894">
    <property type="component" value="Unassembled WGS sequence"/>
</dbReference>
<dbReference type="AlphaFoldDB" id="A0A554N858"/>
<gene>
    <name evidence="1" type="ORF">DP107_12310</name>
</gene>
<comment type="caution">
    <text evidence="1">The sequence shown here is derived from an EMBL/GenBank/DDBJ whole genome shotgun (WGS) entry which is preliminary data.</text>
</comment>
<evidence type="ECO:0000313" key="2">
    <source>
        <dbReference type="Proteomes" id="UP000319894"/>
    </source>
</evidence>
<organism evidence="1 2">
    <name type="scientific">Haloglomus irregulare</name>
    <dbReference type="NCBI Taxonomy" id="2234134"/>
    <lineage>
        <taxon>Archaea</taxon>
        <taxon>Methanobacteriati</taxon>
        <taxon>Methanobacteriota</taxon>
        <taxon>Stenosarchaea group</taxon>
        <taxon>Halobacteria</taxon>
        <taxon>Halobacteriales</taxon>
        <taxon>Natronomonadaceae</taxon>
        <taxon>Haloglomus</taxon>
    </lineage>
</organism>
<dbReference type="InParanoid" id="A0A554N858"/>
<dbReference type="EMBL" id="QMDX01000007">
    <property type="protein sequence ID" value="TSD13587.1"/>
    <property type="molecule type" value="Genomic_DNA"/>
</dbReference>
<name>A0A554N858_9EURY</name>
<accession>A0A554N858</accession>
<dbReference type="RefSeq" id="WP_144262455.1">
    <property type="nucleotide sequence ID" value="NZ_QMDX01000007.1"/>
</dbReference>
<evidence type="ECO:0000313" key="1">
    <source>
        <dbReference type="EMBL" id="TSD13587.1"/>
    </source>
</evidence>
<proteinExistence type="predicted"/>
<reference evidence="1 2" key="1">
    <citation type="submission" date="2018-06" db="EMBL/GenBank/DDBJ databases">
        <title>Natronomonas sp. F16-60 a new haloarchaeon isolated from a solar saltern of Isla Cristina, Huelva, Spain.</title>
        <authorList>
            <person name="Duran-Viseras A."/>
            <person name="Sanchez-Porro C."/>
            <person name="Ventosa A."/>
        </authorList>
    </citation>
    <scope>NUCLEOTIDE SEQUENCE [LARGE SCALE GENOMIC DNA]</scope>
    <source>
        <strain evidence="1 2">F16-60</strain>
    </source>
</reference>
<sequence length="277" mass="31146">MRTERRFNRPEDPYPWEYRLVFENIDATAPLDKPVEGTVFVTIHGEPNYPVELRLEDEPVRGNADYVTSTVDSISVQGADDYPQPLHIKVGPGQGRGAKFISMATADYDSDADIDSKEDPEVTKHHLSIPPAETVRLTHKLGGGKRTNQALNELHDYYDGDGHRAVERFAEELKSLVGFETRVDILNYLMQEQPISRDSAAAVNSVAKQLTKPAYQNRIQSPADLHRFIEIVDTRPHFGNINLEAVLEEVRNRTTPEEREAICDRLGVADLGQLAET</sequence>
<protein>
    <submittedName>
        <fullName evidence="1">Uncharacterized protein</fullName>
    </submittedName>
</protein>
<keyword evidence="2" id="KW-1185">Reference proteome</keyword>